<name>A0A644ZXS6_9ZZZZ</name>
<dbReference type="AlphaFoldDB" id="A0A644ZXS6"/>
<evidence type="ECO:0008006" key="2">
    <source>
        <dbReference type="Google" id="ProtNLM"/>
    </source>
</evidence>
<evidence type="ECO:0000313" key="1">
    <source>
        <dbReference type="EMBL" id="MPM45735.1"/>
    </source>
</evidence>
<comment type="caution">
    <text evidence="1">The sequence shown here is derived from an EMBL/GenBank/DDBJ whole genome shotgun (WGS) entry which is preliminary data.</text>
</comment>
<dbReference type="EMBL" id="VSSQ01010998">
    <property type="protein sequence ID" value="MPM45735.1"/>
    <property type="molecule type" value="Genomic_DNA"/>
</dbReference>
<dbReference type="Gene3D" id="2.120.10.30">
    <property type="entry name" value="TolB, C-terminal domain"/>
    <property type="match status" value="1"/>
</dbReference>
<reference evidence="1" key="1">
    <citation type="submission" date="2019-08" db="EMBL/GenBank/DDBJ databases">
        <authorList>
            <person name="Kucharzyk K."/>
            <person name="Murdoch R.W."/>
            <person name="Higgins S."/>
            <person name="Loffler F."/>
        </authorList>
    </citation>
    <scope>NUCLEOTIDE SEQUENCE</scope>
</reference>
<sequence>MAYSTGRYVARIGLLLIWILTCAFATLTPSDQNIALTQKIDSTNVPTDLAKLVYVDQMGHLNVVNSDGSGLHALISDKKVVSTEISPDKKYLAVIFETDVKGKCQYILTIYRFPDEKLIHSICLYQFYFLGKGKTTSDIPDYEQFELNWSPDGGYLAFTGEIDQPLTTLYIYDLIQNRIKSFSSNTYQAKKLIWSPDTQWLIYSAVNQEGGWYTTALRGITIVDGKDYQLYEVTNKTDQLILGWYSTTEFLVENTFMGGNSNIRTVDLNTGNITSVYPNYFTVITSTAKSGALIIFPVTGAPLSGPELPLGIYLVSEDVRNPKLIFPENYLTRGYDSYFASFDPKTKMFVTSDLCGIAPDKVLAFGMNGKGSCVYSDFNEEYSRKKWYVYMDGPGLYLDKRDGTVFSNAGKFVRQIPIYDNDEVAISPDLNGFFVIGKTIRHYSFPDLIEKQIDTRYSDEFPEFFWVNQ</sequence>
<dbReference type="InterPro" id="IPR011042">
    <property type="entry name" value="6-blade_b-propeller_TolB-like"/>
</dbReference>
<dbReference type="SUPFAM" id="SSF82171">
    <property type="entry name" value="DPP6 N-terminal domain-like"/>
    <property type="match status" value="1"/>
</dbReference>
<accession>A0A644ZXS6</accession>
<gene>
    <name evidence="1" type="ORF">SDC9_92426</name>
</gene>
<organism evidence="1">
    <name type="scientific">bioreactor metagenome</name>
    <dbReference type="NCBI Taxonomy" id="1076179"/>
    <lineage>
        <taxon>unclassified sequences</taxon>
        <taxon>metagenomes</taxon>
        <taxon>ecological metagenomes</taxon>
    </lineage>
</organism>
<protein>
    <recommendedName>
        <fullName evidence="2">Protein TolB</fullName>
    </recommendedName>
</protein>
<proteinExistence type="predicted"/>